<dbReference type="Pfam" id="PF06197">
    <property type="entry name" value="DUF998"/>
    <property type="match status" value="1"/>
</dbReference>
<dbReference type="InterPro" id="IPR009339">
    <property type="entry name" value="DUF998"/>
</dbReference>
<gene>
    <name evidence="3" type="ORF">ESP57_12390</name>
</gene>
<sequence>MTAHLDHRARAESPTGARRESTRRLAAAAALAGPLFYASAIIQMLTRPGFDLRVHPISQLSTGTLGWIQIATFVLTGLGVIALAIVHRRVVVEGLGRRAAPLFIGIFGAGFVAAGCFTMDPQLGFPLGAPQGVVPMSWHSVVHSAAAAIAFTALAVACIVLLVRDIRRRAVWPAIGNGVTALVLLLPVTPESASVQVALTGVIAFTWTTLVALRLRRAA</sequence>
<keyword evidence="2" id="KW-0472">Membrane</keyword>
<feature type="transmembrane region" description="Helical" evidence="2">
    <location>
        <begin position="170"/>
        <end position="189"/>
    </location>
</feature>
<dbReference type="Proteomes" id="UP000292935">
    <property type="component" value="Unassembled WGS sequence"/>
</dbReference>
<feature type="transmembrane region" description="Helical" evidence="2">
    <location>
        <begin position="140"/>
        <end position="163"/>
    </location>
</feature>
<organism evidence="3 4">
    <name type="scientific">Agromyces fucosus</name>
    <dbReference type="NCBI Taxonomy" id="41985"/>
    <lineage>
        <taxon>Bacteria</taxon>
        <taxon>Bacillati</taxon>
        <taxon>Actinomycetota</taxon>
        <taxon>Actinomycetes</taxon>
        <taxon>Micrococcales</taxon>
        <taxon>Microbacteriaceae</taxon>
        <taxon>Agromyces</taxon>
    </lineage>
</organism>
<reference evidence="3 4" key="1">
    <citation type="submission" date="2019-01" db="EMBL/GenBank/DDBJ databases">
        <authorList>
            <person name="Li J."/>
        </authorList>
    </citation>
    <scope>NUCLEOTIDE SEQUENCE [LARGE SCALE GENOMIC DNA]</scope>
    <source>
        <strain evidence="3 4">CCUG 35506</strain>
    </source>
</reference>
<evidence type="ECO:0000256" key="2">
    <source>
        <dbReference type="SAM" id="Phobius"/>
    </source>
</evidence>
<keyword evidence="2" id="KW-1133">Transmembrane helix</keyword>
<evidence type="ECO:0000313" key="3">
    <source>
        <dbReference type="EMBL" id="RXZ47372.1"/>
    </source>
</evidence>
<dbReference type="EMBL" id="SDPO01000003">
    <property type="protein sequence ID" value="RXZ47372.1"/>
    <property type="molecule type" value="Genomic_DNA"/>
</dbReference>
<protein>
    <submittedName>
        <fullName evidence="3">DUF998 domain-containing protein</fullName>
    </submittedName>
</protein>
<comment type="caution">
    <text evidence="3">The sequence shown here is derived from an EMBL/GenBank/DDBJ whole genome shotgun (WGS) entry which is preliminary data.</text>
</comment>
<feature type="region of interest" description="Disordered" evidence="1">
    <location>
        <begin position="1"/>
        <end position="21"/>
    </location>
</feature>
<keyword evidence="4" id="KW-1185">Reference proteome</keyword>
<feature type="transmembrane region" description="Helical" evidence="2">
    <location>
        <begin position="195"/>
        <end position="215"/>
    </location>
</feature>
<feature type="transmembrane region" description="Helical" evidence="2">
    <location>
        <begin position="25"/>
        <end position="46"/>
    </location>
</feature>
<name>A0A4Q2JI09_9MICO</name>
<accession>A0A4Q2JI09</accession>
<keyword evidence="2" id="KW-0812">Transmembrane</keyword>
<dbReference type="OrthoDB" id="8159487at2"/>
<dbReference type="RefSeq" id="WP_056012111.1">
    <property type="nucleotide sequence ID" value="NZ_SDPO01000003.1"/>
</dbReference>
<proteinExistence type="predicted"/>
<evidence type="ECO:0000256" key="1">
    <source>
        <dbReference type="SAM" id="MobiDB-lite"/>
    </source>
</evidence>
<feature type="transmembrane region" description="Helical" evidence="2">
    <location>
        <begin position="66"/>
        <end position="87"/>
    </location>
</feature>
<dbReference type="AlphaFoldDB" id="A0A4Q2JI09"/>
<evidence type="ECO:0000313" key="4">
    <source>
        <dbReference type="Proteomes" id="UP000292935"/>
    </source>
</evidence>
<feature type="transmembrane region" description="Helical" evidence="2">
    <location>
        <begin position="99"/>
        <end position="120"/>
    </location>
</feature>